<dbReference type="Gene3D" id="1.10.3210.10">
    <property type="entry name" value="Hypothetical protein af1432"/>
    <property type="match status" value="1"/>
</dbReference>
<dbReference type="SUPFAM" id="SSF55781">
    <property type="entry name" value="GAF domain-like"/>
    <property type="match status" value="1"/>
</dbReference>
<keyword evidence="3" id="KW-1185">Reference proteome</keyword>
<dbReference type="RefSeq" id="WP_258857377.1">
    <property type="nucleotide sequence ID" value="NZ_JANUGV010000004.1"/>
</dbReference>
<dbReference type="PROSITE" id="PS51833">
    <property type="entry name" value="HDOD"/>
    <property type="match status" value="1"/>
</dbReference>
<dbReference type="Pfam" id="PF08668">
    <property type="entry name" value="HDOD"/>
    <property type="match status" value="1"/>
</dbReference>
<dbReference type="InterPro" id="IPR029016">
    <property type="entry name" value="GAF-like_dom_sf"/>
</dbReference>
<dbReference type="EMBL" id="JANUGV010000004">
    <property type="protein sequence ID" value="MCS0609735.1"/>
    <property type="molecule type" value="Genomic_DNA"/>
</dbReference>
<dbReference type="InterPro" id="IPR013976">
    <property type="entry name" value="HDOD"/>
</dbReference>
<proteinExistence type="predicted"/>
<evidence type="ECO:0000259" key="1">
    <source>
        <dbReference type="PROSITE" id="PS51833"/>
    </source>
</evidence>
<dbReference type="Proteomes" id="UP001205861">
    <property type="component" value="Unassembled WGS sequence"/>
</dbReference>
<comment type="caution">
    <text evidence="2">The sequence shown here is derived from an EMBL/GenBank/DDBJ whole genome shotgun (WGS) entry which is preliminary data.</text>
</comment>
<evidence type="ECO:0000313" key="3">
    <source>
        <dbReference type="Proteomes" id="UP001205861"/>
    </source>
</evidence>
<accession>A0ABT2BNT7</accession>
<protein>
    <submittedName>
        <fullName evidence="2">HDOD domain-containing protein</fullName>
    </submittedName>
</protein>
<feature type="domain" description="HDOD" evidence="1">
    <location>
        <begin position="28"/>
        <end position="221"/>
    </location>
</feature>
<reference evidence="2 3" key="1">
    <citation type="submission" date="2022-08" db="EMBL/GenBank/DDBJ databases">
        <title>Reclassification of Massilia species as members of the genera Telluria, Duganella, Pseudoduganella, Mokoshia gen. nov. and Zemynaea gen. nov. using orthogonal and non-orthogonal genome-based approaches.</title>
        <authorList>
            <person name="Bowman J.P."/>
        </authorList>
    </citation>
    <scope>NUCLEOTIDE SEQUENCE [LARGE SCALE GENOMIC DNA]</scope>
    <source>
        <strain evidence="2 3">JCM 31607</strain>
    </source>
</reference>
<evidence type="ECO:0000313" key="2">
    <source>
        <dbReference type="EMBL" id="MCS0609735.1"/>
    </source>
</evidence>
<name>A0ABT2BNT7_9BURK</name>
<dbReference type="InterPro" id="IPR052340">
    <property type="entry name" value="RNase_Y/CdgJ"/>
</dbReference>
<dbReference type="PANTHER" id="PTHR33525:SF3">
    <property type="entry name" value="RIBONUCLEASE Y"/>
    <property type="match status" value="1"/>
</dbReference>
<dbReference type="PANTHER" id="PTHR33525">
    <property type="match status" value="1"/>
</dbReference>
<organism evidence="2 3">
    <name type="scientific">Massilia solisilvae</name>
    <dbReference type="NCBI Taxonomy" id="1811225"/>
    <lineage>
        <taxon>Bacteria</taxon>
        <taxon>Pseudomonadati</taxon>
        <taxon>Pseudomonadota</taxon>
        <taxon>Betaproteobacteria</taxon>
        <taxon>Burkholderiales</taxon>
        <taxon>Oxalobacteraceae</taxon>
        <taxon>Telluria group</taxon>
        <taxon>Massilia</taxon>
    </lineage>
</organism>
<gene>
    <name evidence="2" type="ORF">NX773_16325</name>
</gene>
<sequence length="494" mass="53670">MTQPADRSPLAASTLALLWERVRRQGDMPGFTRAVGAVLASLRGEAERDFSMTQTVLSDPVLTQRVLRLANSGMYAAFGQRIDTVSRAVMVLGTETIGHLALGLKLVEELSRTRPDSAQAHAEMEKAVLAGMVAQQVAGSHALRDPEAAVVCAILHSLGRMMVTFYLPERWSALQERSAGHEDAAAQDLLGLSLEAIGRAAAEHWGLPRNLVAGMRRLAPAARQISAGHEDWLAAIGTMSSRCAESLWNDDEAGADEVRRLAGAYGPMLGIEPRRILEAVEQARVEAAADLTVAPLARPLEKRERQAYSARRRAAGNRVMMAGAAELRETLAQGGGTRMVELALEAMHRGLDFSRSFAFLRNRREALYLARMGLGEDINALAPGLRFGDGYEPTVFHAALKSDRVIFIEDAHAPGFANKLPQWWKATLPDARAFVILPLCVRGDPAGFLYGDWRGTAHAVTPGPVEFGLLNDLRTLLARSLDPREQRDVAASRA</sequence>
<dbReference type="SUPFAM" id="SSF109604">
    <property type="entry name" value="HD-domain/PDEase-like"/>
    <property type="match status" value="1"/>
</dbReference>
<dbReference type="Gene3D" id="3.30.450.40">
    <property type="match status" value="1"/>
</dbReference>